<dbReference type="SUPFAM" id="SSF55347">
    <property type="entry name" value="Glyceraldehyde-3-phosphate dehydrogenase-like, C-terminal domain"/>
    <property type="match status" value="1"/>
</dbReference>
<evidence type="ECO:0000313" key="5">
    <source>
        <dbReference type="Proteomes" id="UP000035996"/>
    </source>
</evidence>
<reference evidence="4" key="1">
    <citation type="submission" date="2015-06" db="EMBL/GenBank/DDBJ databases">
        <authorList>
            <person name="Liu B."/>
            <person name="Wang J."/>
            <person name="Zhu Y."/>
            <person name="Liu G."/>
            <person name="Chen Q."/>
            <person name="Zheng C."/>
            <person name="Che J."/>
            <person name="Ge C."/>
            <person name="Shi H."/>
            <person name="Pan Z."/>
            <person name="Liu X."/>
        </authorList>
    </citation>
    <scope>NUCLEOTIDE SEQUENCE [LARGE SCALE GENOMIC DNA]</scope>
    <source>
        <strain evidence="4">DSM 16346</strain>
    </source>
</reference>
<proteinExistence type="inferred from homology"/>
<evidence type="ECO:0000256" key="1">
    <source>
        <dbReference type="ARBA" id="ARBA00010928"/>
    </source>
</evidence>
<dbReference type="Gene3D" id="3.30.360.10">
    <property type="entry name" value="Dihydrodipicolinate Reductase, domain 2"/>
    <property type="match status" value="1"/>
</dbReference>
<dbReference type="SUPFAM" id="SSF51735">
    <property type="entry name" value="NAD(P)-binding Rossmann-fold domains"/>
    <property type="match status" value="1"/>
</dbReference>
<name>A0A0J6FVC6_9BACL</name>
<dbReference type="Proteomes" id="UP000035996">
    <property type="component" value="Unassembled WGS sequence"/>
</dbReference>
<comment type="caution">
    <text evidence="4">The sequence shown here is derived from an EMBL/GenBank/DDBJ whole genome shotgun (WGS) entry which is preliminary data.</text>
</comment>
<dbReference type="Gene3D" id="3.40.50.720">
    <property type="entry name" value="NAD(P)-binding Rossmann-like Domain"/>
    <property type="match status" value="1"/>
</dbReference>
<dbReference type="RefSeq" id="WP_048309423.1">
    <property type="nucleotide sequence ID" value="NZ_CP119526.1"/>
</dbReference>
<accession>A0A0J6FVC6</accession>
<evidence type="ECO:0000259" key="3">
    <source>
        <dbReference type="Pfam" id="PF02894"/>
    </source>
</evidence>
<dbReference type="AlphaFoldDB" id="A0A0J6FVC6"/>
<dbReference type="EMBL" id="LELK01000001">
    <property type="protein sequence ID" value="KMM38312.1"/>
    <property type="molecule type" value="Genomic_DNA"/>
</dbReference>
<dbReference type="Pfam" id="PF02894">
    <property type="entry name" value="GFO_IDH_MocA_C"/>
    <property type="match status" value="1"/>
</dbReference>
<protein>
    <submittedName>
        <fullName evidence="4">Oxidoreductase</fullName>
    </submittedName>
</protein>
<sequence>MKQVRIGLIGIGLRSSIAKYWHQPDGESVVVAAADLSISRLKAFQEDINKETYITTDYKELLERQDVDAVVITTPDHLHEEHAIAAFRAGKHVYCEKPLAISVDGCDRILDEWEKSEKHLMIGFNMRYMNMFRTMKGIVDSGVIGDIKAVWVRHFVGLGGEYYYHDWHANSSNTNSLLLQKGSHDLDIIHWITGSYTKKVSAFGSLDFFGGEKDNNLTCPTCDQKQDCTEFSTTPLNQCAFRNEVDVEDNNMVIMELEGGIKASYLQCHFTPDYQRNYTFIGTKGRIENSEPDGKVYVKTRKSNTWHEYADQTYDIKTTEGSHGGADPVICQDFVNLVLHNKQPLTTPYAGRMSVAVGCAASESIRAGGKVVQVTQRVGSEKAQSTGIT</sequence>
<dbReference type="InterPro" id="IPR036291">
    <property type="entry name" value="NAD(P)-bd_dom_sf"/>
</dbReference>
<evidence type="ECO:0000259" key="2">
    <source>
        <dbReference type="Pfam" id="PF01408"/>
    </source>
</evidence>
<dbReference type="PANTHER" id="PTHR43377:SF2">
    <property type="entry name" value="BINDING ROSSMANN FOLD OXIDOREDUCTASE, PUTATIVE (AFU_ORTHOLOGUE AFUA_4G00560)-RELATED"/>
    <property type="match status" value="1"/>
</dbReference>
<dbReference type="InterPro" id="IPR000683">
    <property type="entry name" value="Gfo/Idh/MocA-like_OxRdtase_N"/>
</dbReference>
<feature type="domain" description="Gfo/Idh/MocA-like oxidoreductase N-terminal" evidence="2">
    <location>
        <begin position="4"/>
        <end position="124"/>
    </location>
</feature>
<keyword evidence="5" id="KW-1185">Reference proteome</keyword>
<dbReference type="PANTHER" id="PTHR43377">
    <property type="entry name" value="BILIVERDIN REDUCTASE A"/>
    <property type="match status" value="1"/>
</dbReference>
<dbReference type="STRING" id="157733.AB986_03095"/>
<dbReference type="GO" id="GO:0000166">
    <property type="term" value="F:nucleotide binding"/>
    <property type="evidence" value="ECO:0007669"/>
    <property type="project" value="InterPro"/>
</dbReference>
<dbReference type="Pfam" id="PF01408">
    <property type="entry name" value="GFO_IDH_MocA"/>
    <property type="match status" value="1"/>
</dbReference>
<dbReference type="InterPro" id="IPR004104">
    <property type="entry name" value="Gfo/Idh/MocA-like_OxRdtase_C"/>
</dbReference>
<dbReference type="PATRIC" id="fig|157733.3.peg.2833"/>
<organism evidence="4 5">
    <name type="scientific">Guptibacillus hwajinpoensis</name>
    <dbReference type="NCBI Taxonomy" id="208199"/>
    <lineage>
        <taxon>Bacteria</taxon>
        <taxon>Bacillati</taxon>
        <taxon>Bacillota</taxon>
        <taxon>Bacilli</taxon>
        <taxon>Bacillales</taxon>
        <taxon>Guptibacillaceae</taxon>
        <taxon>Guptibacillus</taxon>
    </lineage>
</organism>
<dbReference type="InterPro" id="IPR051450">
    <property type="entry name" value="Gfo/Idh/MocA_Oxidoreductases"/>
</dbReference>
<evidence type="ECO:0000313" key="4">
    <source>
        <dbReference type="EMBL" id="KMM38312.1"/>
    </source>
</evidence>
<dbReference type="OrthoDB" id="9815825at2"/>
<comment type="similarity">
    <text evidence="1">Belongs to the Gfo/Idh/MocA family.</text>
</comment>
<feature type="domain" description="Gfo/Idh/MocA-like oxidoreductase C-terminal" evidence="3">
    <location>
        <begin position="138"/>
        <end position="371"/>
    </location>
</feature>
<gene>
    <name evidence="4" type="ORF">AB986_03095</name>
</gene>